<protein>
    <submittedName>
        <fullName evidence="1">Uncharacterized protein</fullName>
    </submittedName>
</protein>
<evidence type="ECO:0000313" key="2">
    <source>
        <dbReference type="Proteomes" id="UP000541857"/>
    </source>
</evidence>
<accession>A0A7W2M647</accession>
<gene>
    <name evidence="1" type="ORF">H3Z82_10655</name>
</gene>
<evidence type="ECO:0000313" key="1">
    <source>
        <dbReference type="EMBL" id="MBA6153186.1"/>
    </source>
</evidence>
<reference evidence="1 2" key="1">
    <citation type="submission" date="2020-07" db="EMBL/GenBank/DDBJ databases">
        <title>Bacterium isolated from marine sediment.</title>
        <authorList>
            <person name="Shang D."/>
        </authorList>
    </citation>
    <scope>NUCLEOTIDE SEQUENCE [LARGE SCALE GENOMIC DNA]</scope>
    <source>
        <strain evidence="1 2">F6074</strain>
    </source>
</reference>
<name>A0A7W2M647_9FLAO</name>
<sequence>MKQTEILKNIYNKIDKENVDHLIFYLNQLGGKSLKYNCKRNNILKVKWFDKEAQLIARCHIQSAIDYLIHLGSDFTEKQIKIVIADLKNFVQLLDKNEKVDFIIMSTNTLPSAIHFSFAKNLFYKHQIREQNQNNYSIDLLTLYSLRLSLENRIRGLLGIDYATSKGKNTGLSSLIKIVKTLESVEYSKEINWDEIEWVNNWLNHHMHRHIRPFPWIIHQAIEILKPLLDPQEPILKNGREIYSFYSSTYLENEMEFEKEINSKLRTKYPNVEINWKSQREICKLKK</sequence>
<comment type="caution">
    <text evidence="1">The sequence shown here is derived from an EMBL/GenBank/DDBJ whole genome shotgun (WGS) entry which is preliminary data.</text>
</comment>
<dbReference type="AlphaFoldDB" id="A0A7W2M647"/>
<organism evidence="1 2">
    <name type="scientific">Gelidibacter maritimus</name>
    <dbReference type="NCBI Taxonomy" id="2761487"/>
    <lineage>
        <taxon>Bacteria</taxon>
        <taxon>Pseudomonadati</taxon>
        <taxon>Bacteroidota</taxon>
        <taxon>Flavobacteriia</taxon>
        <taxon>Flavobacteriales</taxon>
        <taxon>Flavobacteriaceae</taxon>
        <taxon>Gelidibacter</taxon>
    </lineage>
</organism>
<dbReference type="RefSeq" id="WP_182205484.1">
    <property type="nucleotide sequence ID" value="NZ_JACGLT010000007.1"/>
</dbReference>
<keyword evidence="2" id="KW-1185">Reference proteome</keyword>
<dbReference type="Proteomes" id="UP000541857">
    <property type="component" value="Unassembled WGS sequence"/>
</dbReference>
<proteinExistence type="predicted"/>
<dbReference type="EMBL" id="JACGLT010000007">
    <property type="protein sequence ID" value="MBA6153186.1"/>
    <property type="molecule type" value="Genomic_DNA"/>
</dbReference>